<dbReference type="InterPro" id="IPR010664">
    <property type="entry name" value="LipoPS_assembly_LptC-rel"/>
</dbReference>
<evidence type="ECO:0000256" key="5">
    <source>
        <dbReference type="ARBA" id="ARBA00023136"/>
    </source>
</evidence>
<evidence type="ECO:0000313" key="6">
    <source>
        <dbReference type="EMBL" id="QBQ54126.1"/>
    </source>
</evidence>
<protein>
    <submittedName>
        <fullName evidence="6">LPS export ABC transporter periplasmic protein LptC</fullName>
    </submittedName>
</protein>
<dbReference type="KEGG" id="nwr:E3U44_06120"/>
<dbReference type="AlphaFoldDB" id="A0A4P7C092"/>
<evidence type="ECO:0000256" key="3">
    <source>
        <dbReference type="ARBA" id="ARBA00022692"/>
    </source>
</evidence>
<keyword evidence="2" id="KW-0997">Cell inner membrane</keyword>
<accession>A0A4P7C092</accession>
<dbReference type="GO" id="GO:0017089">
    <property type="term" value="F:glycolipid transfer activity"/>
    <property type="evidence" value="ECO:0007669"/>
    <property type="project" value="TreeGrafter"/>
</dbReference>
<keyword evidence="1" id="KW-1003">Cell membrane</keyword>
<keyword evidence="5" id="KW-0472">Membrane</keyword>
<keyword evidence="4" id="KW-1133">Transmembrane helix</keyword>
<name>A0A4P7C092_9GAMM</name>
<dbReference type="OrthoDB" id="5973594at2"/>
<evidence type="ECO:0000256" key="4">
    <source>
        <dbReference type="ARBA" id="ARBA00022989"/>
    </source>
</evidence>
<sequence length="177" mass="20267">MAALTAWKLLNEDPARPGRTDPNRRTANYFMEEFTLTLMDQKGLPLYRLAGTHMVHYPDNDTVEVTAPHAVFYRQDTPHWEVVAEQGLTNSQGDEIYLLGEVVIRQFGADAKTNKMKIFTQDMRVEPWAKYAETNQPITLLNSFGKTHAIGAQVYLKEERIELLSQVRGDYEPTPRP</sequence>
<dbReference type="GO" id="GO:0015221">
    <property type="term" value="F:lipopolysaccharide transmembrane transporter activity"/>
    <property type="evidence" value="ECO:0007669"/>
    <property type="project" value="InterPro"/>
</dbReference>
<evidence type="ECO:0000256" key="2">
    <source>
        <dbReference type="ARBA" id="ARBA00022519"/>
    </source>
</evidence>
<keyword evidence="7" id="KW-1185">Reference proteome</keyword>
<gene>
    <name evidence="6" type="primary">lptC</name>
    <name evidence="6" type="ORF">E3U44_06120</name>
</gene>
<keyword evidence="3" id="KW-0812">Transmembrane</keyword>
<reference evidence="6 7" key="1">
    <citation type="submission" date="2019-03" db="EMBL/GenBank/DDBJ databases">
        <title>The genome sequence of Nitrosococcus wardiae strain D1FHST reveals the archetypal metabolic capacity of ammonia-oxidizing Gammaproteobacteria.</title>
        <authorList>
            <person name="Wang L."/>
            <person name="Lim C.K."/>
            <person name="Hanson T.E."/>
            <person name="Dang H."/>
            <person name="Klotz M.G."/>
        </authorList>
    </citation>
    <scope>NUCLEOTIDE SEQUENCE [LARGE SCALE GENOMIC DNA]</scope>
    <source>
        <strain evidence="6 7">D1FHS</strain>
    </source>
</reference>
<dbReference type="InterPro" id="IPR052363">
    <property type="entry name" value="LPS_export_LptC"/>
</dbReference>
<dbReference type="InterPro" id="IPR026265">
    <property type="entry name" value="LptC"/>
</dbReference>
<organism evidence="6 7">
    <name type="scientific">Nitrosococcus wardiae</name>
    <dbReference type="NCBI Taxonomy" id="1814290"/>
    <lineage>
        <taxon>Bacteria</taxon>
        <taxon>Pseudomonadati</taxon>
        <taxon>Pseudomonadota</taxon>
        <taxon>Gammaproteobacteria</taxon>
        <taxon>Chromatiales</taxon>
        <taxon>Chromatiaceae</taxon>
        <taxon>Nitrosococcus</taxon>
    </lineage>
</organism>
<evidence type="ECO:0000256" key="1">
    <source>
        <dbReference type="ARBA" id="ARBA00022475"/>
    </source>
</evidence>
<dbReference type="GO" id="GO:0030288">
    <property type="term" value="C:outer membrane-bounded periplasmic space"/>
    <property type="evidence" value="ECO:0007669"/>
    <property type="project" value="TreeGrafter"/>
</dbReference>
<dbReference type="Proteomes" id="UP000294325">
    <property type="component" value="Chromosome"/>
</dbReference>
<dbReference type="PANTHER" id="PTHR37481">
    <property type="entry name" value="LIPOPOLYSACCHARIDE EXPORT SYSTEM PROTEIN LPTC"/>
    <property type="match status" value="1"/>
</dbReference>
<dbReference type="PANTHER" id="PTHR37481:SF1">
    <property type="entry name" value="LIPOPOLYSACCHARIDE EXPORT SYSTEM PROTEIN LPTC"/>
    <property type="match status" value="1"/>
</dbReference>
<dbReference type="EMBL" id="CP038033">
    <property type="protein sequence ID" value="QBQ54126.1"/>
    <property type="molecule type" value="Genomic_DNA"/>
</dbReference>
<evidence type="ECO:0000313" key="7">
    <source>
        <dbReference type="Proteomes" id="UP000294325"/>
    </source>
</evidence>
<dbReference type="Gene3D" id="2.60.450.10">
    <property type="entry name" value="Lipopolysaccharide (LPS) transport protein A like domain"/>
    <property type="match status" value="1"/>
</dbReference>
<dbReference type="NCBIfam" id="TIGR04409">
    <property type="entry name" value="LptC_YrbK"/>
    <property type="match status" value="1"/>
</dbReference>
<dbReference type="Pfam" id="PF06835">
    <property type="entry name" value="LptC"/>
    <property type="match status" value="1"/>
</dbReference>
<dbReference type="GO" id="GO:0005886">
    <property type="term" value="C:plasma membrane"/>
    <property type="evidence" value="ECO:0007669"/>
    <property type="project" value="InterPro"/>
</dbReference>
<proteinExistence type="predicted"/>